<sequence>MRLRRPLTTVVTDALTTSEINSLTCSPRYRARGKDFVQCAVVRAEKKIYIFSPKRRTITGTCQREQLLSERGDARTARAALARPRNSSLFEGSN</sequence>
<dbReference type="Proteomes" id="UP000299102">
    <property type="component" value="Unassembled WGS sequence"/>
</dbReference>
<evidence type="ECO:0000313" key="2">
    <source>
        <dbReference type="Proteomes" id="UP000299102"/>
    </source>
</evidence>
<name>A0A4C1SXJ7_EUMVA</name>
<accession>A0A4C1SXJ7</accession>
<keyword evidence="2" id="KW-1185">Reference proteome</keyword>
<dbReference type="EMBL" id="BGZK01000024">
    <property type="protein sequence ID" value="GBP06919.1"/>
    <property type="molecule type" value="Genomic_DNA"/>
</dbReference>
<protein>
    <submittedName>
        <fullName evidence="1">Uncharacterized protein</fullName>
    </submittedName>
</protein>
<dbReference type="AlphaFoldDB" id="A0A4C1SXJ7"/>
<evidence type="ECO:0000313" key="1">
    <source>
        <dbReference type="EMBL" id="GBP06919.1"/>
    </source>
</evidence>
<reference evidence="1 2" key="1">
    <citation type="journal article" date="2019" name="Commun. Biol.">
        <title>The bagworm genome reveals a unique fibroin gene that provides high tensile strength.</title>
        <authorList>
            <person name="Kono N."/>
            <person name="Nakamura H."/>
            <person name="Ohtoshi R."/>
            <person name="Tomita M."/>
            <person name="Numata K."/>
            <person name="Arakawa K."/>
        </authorList>
    </citation>
    <scope>NUCLEOTIDE SEQUENCE [LARGE SCALE GENOMIC DNA]</scope>
</reference>
<organism evidence="1 2">
    <name type="scientific">Eumeta variegata</name>
    <name type="common">Bagworm moth</name>
    <name type="synonym">Eumeta japonica</name>
    <dbReference type="NCBI Taxonomy" id="151549"/>
    <lineage>
        <taxon>Eukaryota</taxon>
        <taxon>Metazoa</taxon>
        <taxon>Ecdysozoa</taxon>
        <taxon>Arthropoda</taxon>
        <taxon>Hexapoda</taxon>
        <taxon>Insecta</taxon>
        <taxon>Pterygota</taxon>
        <taxon>Neoptera</taxon>
        <taxon>Endopterygota</taxon>
        <taxon>Lepidoptera</taxon>
        <taxon>Glossata</taxon>
        <taxon>Ditrysia</taxon>
        <taxon>Tineoidea</taxon>
        <taxon>Psychidae</taxon>
        <taxon>Oiketicinae</taxon>
        <taxon>Eumeta</taxon>
    </lineage>
</organism>
<proteinExistence type="predicted"/>
<comment type="caution">
    <text evidence="1">The sequence shown here is derived from an EMBL/GenBank/DDBJ whole genome shotgun (WGS) entry which is preliminary data.</text>
</comment>
<gene>
    <name evidence="1" type="ORF">EVAR_4369_1</name>
</gene>